<name>A0ABS8TA43_DATST</name>
<organism evidence="1 2">
    <name type="scientific">Datura stramonium</name>
    <name type="common">Jimsonweed</name>
    <name type="synonym">Common thornapple</name>
    <dbReference type="NCBI Taxonomy" id="4076"/>
    <lineage>
        <taxon>Eukaryota</taxon>
        <taxon>Viridiplantae</taxon>
        <taxon>Streptophyta</taxon>
        <taxon>Embryophyta</taxon>
        <taxon>Tracheophyta</taxon>
        <taxon>Spermatophyta</taxon>
        <taxon>Magnoliopsida</taxon>
        <taxon>eudicotyledons</taxon>
        <taxon>Gunneridae</taxon>
        <taxon>Pentapetalae</taxon>
        <taxon>asterids</taxon>
        <taxon>lamiids</taxon>
        <taxon>Solanales</taxon>
        <taxon>Solanaceae</taxon>
        <taxon>Solanoideae</taxon>
        <taxon>Datureae</taxon>
        <taxon>Datura</taxon>
    </lineage>
</organism>
<evidence type="ECO:0000313" key="1">
    <source>
        <dbReference type="EMBL" id="MCD7467778.1"/>
    </source>
</evidence>
<accession>A0ABS8TA43</accession>
<comment type="caution">
    <text evidence="1">The sequence shown here is derived from an EMBL/GenBank/DDBJ whole genome shotgun (WGS) entry which is preliminary data.</text>
</comment>
<keyword evidence="2" id="KW-1185">Reference proteome</keyword>
<evidence type="ECO:0000313" key="2">
    <source>
        <dbReference type="Proteomes" id="UP000823775"/>
    </source>
</evidence>
<proteinExistence type="predicted"/>
<sequence length="71" mass="7709">MLSARKIMLPVSADTSWTGAGSTCLRQLPTPLIVQPVAVTATSTERKWKLILLPLLPPLHEAMSSSWGICH</sequence>
<reference evidence="1 2" key="1">
    <citation type="journal article" date="2021" name="BMC Genomics">
        <title>Datura genome reveals duplications of psychoactive alkaloid biosynthetic genes and high mutation rate following tissue culture.</title>
        <authorList>
            <person name="Rajewski A."/>
            <person name="Carter-House D."/>
            <person name="Stajich J."/>
            <person name="Litt A."/>
        </authorList>
    </citation>
    <scope>NUCLEOTIDE SEQUENCE [LARGE SCALE GENOMIC DNA]</scope>
    <source>
        <strain evidence="1">AR-01</strain>
    </source>
</reference>
<gene>
    <name evidence="1" type="ORF">HAX54_005397</name>
</gene>
<dbReference type="EMBL" id="JACEIK010001268">
    <property type="protein sequence ID" value="MCD7467778.1"/>
    <property type="molecule type" value="Genomic_DNA"/>
</dbReference>
<protein>
    <submittedName>
        <fullName evidence="1">Uncharacterized protein</fullName>
    </submittedName>
</protein>
<dbReference type="Proteomes" id="UP000823775">
    <property type="component" value="Unassembled WGS sequence"/>
</dbReference>